<accession>A0A4R5KXG2</accession>
<evidence type="ECO:0000313" key="2">
    <source>
        <dbReference type="Proteomes" id="UP000295636"/>
    </source>
</evidence>
<comment type="caution">
    <text evidence="1">The sequence shown here is derived from an EMBL/GenBank/DDBJ whole genome shotgun (WGS) entry which is preliminary data.</text>
</comment>
<gene>
    <name evidence="1" type="ORF">E1757_02470</name>
</gene>
<reference evidence="1 2" key="1">
    <citation type="submission" date="2019-03" db="EMBL/GenBank/DDBJ databases">
        <title>This is whole genome sequence of Paenibacillus sp MS74 strain.</title>
        <authorList>
            <person name="Trinh H.N."/>
        </authorList>
    </citation>
    <scope>NUCLEOTIDE SEQUENCE [LARGE SCALE GENOMIC DNA]</scope>
    <source>
        <strain evidence="1 2">MS74</strain>
    </source>
</reference>
<dbReference type="Proteomes" id="UP000295636">
    <property type="component" value="Unassembled WGS sequence"/>
</dbReference>
<organism evidence="1 2">
    <name type="scientific">Paenibacillus piri</name>
    <dbReference type="NCBI Taxonomy" id="2547395"/>
    <lineage>
        <taxon>Bacteria</taxon>
        <taxon>Bacillati</taxon>
        <taxon>Bacillota</taxon>
        <taxon>Bacilli</taxon>
        <taxon>Bacillales</taxon>
        <taxon>Paenibacillaceae</taxon>
        <taxon>Paenibacillus</taxon>
    </lineage>
</organism>
<dbReference type="AlphaFoldDB" id="A0A4R5KXG2"/>
<dbReference type="EMBL" id="SMRT01000001">
    <property type="protein sequence ID" value="TDG00517.1"/>
    <property type="molecule type" value="Genomic_DNA"/>
</dbReference>
<proteinExistence type="predicted"/>
<protein>
    <submittedName>
        <fullName evidence="1">Uncharacterized protein</fullName>
    </submittedName>
</protein>
<dbReference type="RefSeq" id="WP_133225226.1">
    <property type="nucleotide sequence ID" value="NZ_SMRT01000001.1"/>
</dbReference>
<name>A0A4R5KXG2_9BACL</name>
<sequence length="71" mass="7633">MMRCRMAGRVAVTLMRCRMAGADRRRVDALPHVVRTAQLSKAGDPRLDAPYLLLRSCGAPAGNVPIRSGAA</sequence>
<evidence type="ECO:0000313" key="1">
    <source>
        <dbReference type="EMBL" id="TDG00517.1"/>
    </source>
</evidence>
<keyword evidence="2" id="KW-1185">Reference proteome</keyword>